<reference evidence="3" key="2">
    <citation type="submission" date="2015-06" db="EMBL/GenBank/DDBJ databases">
        <authorList>
            <person name="Urmite Genomes Urmite Genomes"/>
        </authorList>
    </citation>
    <scope>NUCLEOTIDE SEQUENCE [LARGE SCALE GENOMIC DNA]</scope>
    <source>
        <strain evidence="3">CSUR P1867</strain>
    </source>
</reference>
<dbReference type="Pfam" id="PF01541">
    <property type="entry name" value="GIY-YIG"/>
    <property type="match status" value="1"/>
</dbReference>
<feature type="domain" description="GIY-YIG" evidence="2">
    <location>
        <begin position="4"/>
        <end position="79"/>
    </location>
</feature>
<evidence type="ECO:0000313" key="4">
    <source>
        <dbReference type="EMBL" id="MBJ2119137.1"/>
    </source>
</evidence>
<organism evidence="3 5">
    <name type="scientific">Proteus penneri</name>
    <dbReference type="NCBI Taxonomy" id="102862"/>
    <lineage>
        <taxon>Bacteria</taxon>
        <taxon>Pseudomonadati</taxon>
        <taxon>Pseudomonadota</taxon>
        <taxon>Gammaproteobacteria</taxon>
        <taxon>Enterobacterales</taxon>
        <taxon>Morganellaceae</taxon>
        <taxon>Proteus</taxon>
    </lineage>
</organism>
<dbReference type="EMBL" id="CVRY01000006">
    <property type="protein sequence ID" value="CRL64158.1"/>
    <property type="molecule type" value="Genomic_DNA"/>
</dbReference>
<evidence type="ECO:0000256" key="1">
    <source>
        <dbReference type="ARBA" id="ARBA00007435"/>
    </source>
</evidence>
<dbReference type="InterPro" id="IPR000305">
    <property type="entry name" value="GIY-YIG_endonuc"/>
</dbReference>
<evidence type="ECO:0000259" key="2">
    <source>
        <dbReference type="PROSITE" id="PS50164"/>
    </source>
</evidence>
<dbReference type="PANTHER" id="PTHR34477">
    <property type="entry name" value="UPF0213 PROTEIN YHBQ"/>
    <property type="match status" value="1"/>
</dbReference>
<accession>A0A379EHH1</accession>
<dbReference type="PROSITE" id="PS50164">
    <property type="entry name" value="GIY_YIG"/>
    <property type="match status" value="1"/>
</dbReference>
<dbReference type="RefSeq" id="WP_072064543.1">
    <property type="nucleotide sequence ID" value="NZ_CAXOKJ010000005.1"/>
</dbReference>
<protein>
    <submittedName>
        <fullName evidence="4">GIY-YIG nuclease family protein</fullName>
    </submittedName>
    <submittedName>
        <fullName evidence="3">GIY-YIG nuclease superfamily protein</fullName>
    </submittedName>
</protein>
<evidence type="ECO:0000313" key="3">
    <source>
        <dbReference type="EMBL" id="CRL64158.1"/>
    </source>
</evidence>
<gene>
    <name evidence="3" type="ORF">BN1804_02841</name>
    <name evidence="4" type="ORF">JFQ69_15865</name>
</gene>
<dbReference type="SUPFAM" id="SSF82771">
    <property type="entry name" value="GIY-YIG endonuclease"/>
    <property type="match status" value="1"/>
</dbReference>
<dbReference type="AlphaFoldDB" id="A0A0G4QE53"/>
<evidence type="ECO:0000313" key="6">
    <source>
        <dbReference type="Proteomes" id="UP000619976"/>
    </source>
</evidence>
<dbReference type="Proteomes" id="UP000619976">
    <property type="component" value="Unassembled WGS sequence"/>
</dbReference>
<name>A0A0G4QE53_9GAMM</name>
<accession>A0A0G4QE53</accession>
<dbReference type="PANTHER" id="PTHR34477:SF1">
    <property type="entry name" value="UPF0213 PROTEIN YHBQ"/>
    <property type="match status" value="1"/>
</dbReference>
<dbReference type="EMBL" id="JAEKCB010000009">
    <property type="protein sequence ID" value="MBJ2119137.1"/>
    <property type="molecule type" value="Genomic_DNA"/>
</dbReference>
<evidence type="ECO:0000313" key="5">
    <source>
        <dbReference type="Proteomes" id="UP000183920"/>
    </source>
</evidence>
<dbReference type="InterPro" id="IPR035901">
    <property type="entry name" value="GIY-YIG_endonuc_sf"/>
</dbReference>
<keyword evidence="6" id="KW-1185">Reference proteome</keyword>
<dbReference type="Proteomes" id="UP000183920">
    <property type="component" value="Unassembled WGS sequence"/>
</dbReference>
<sequence length="96" mass="11129">MTETIWSLYIVRNRLGSLYTGITTNVERRFQQHQNGTGAKALKGKGPLLLEFYCQVGDRQRASQLEYQLKQLKKTQKEKLIIDQPSDIALYLIQDK</sequence>
<dbReference type="InterPro" id="IPR050190">
    <property type="entry name" value="UPF0213_domain"/>
</dbReference>
<proteinExistence type="inferred from homology"/>
<dbReference type="Gene3D" id="3.40.1440.10">
    <property type="entry name" value="GIY-YIG endonuclease"/>
    <property type="match status" value="1"/>
</dbReference>
<reference evidence="5" key="1">
    <citation type="submission" date="2015-06" db="EMBL/GenBank/DDBJ databases">
        <authorList>
            <person name="Urmite Genomes"/>
        </authorList>
    </citation>
    <scope>NUCLEOTIDE SEQUENCE [LARGE SCALE GENOMIC DNA]</scope>
    <source>
        <strain evidence="5">CSUR P1867</strain>
    </source>
</reference>
<dbReference type="CDD" id="cd10456">
    <property type="entry name" value="GIY-YIG_UPF0213"/>
    <property type="match status" value="1"/>
</dbReference>
<dbReference type="GeneID" id="76525094"/>
<comment type="similarity">
    <text evidence="1">Belongs to the UPF0213 family.</text>
</comment>
<reference evidence="4 6" key="3">
    <citation type="submission" date="2020-12" db="EMBL/GenBank/DDBJ databases">
        <title>Enhanced detection system for hospital associated transmission using whole genome sequencing surveillance.</title>
        <authorList>
            <person name="Harrison L.H."/>
            <person name="Van Tyne D."/>
            <person name="Marsh J.W."/>
            <person name="Griffith M.P."/>
            <person name="Snyder D.J."/>
            <person name="Cooper V.S."/>
            <person name="Mustapha M."/>
        </authorList>
    </citation>
    <scope>NUCLEOTIDE SEQUENCE [LARGE SCALE GENOMIC DNA]</scope>
    <source>
        <strain evidence="4 6">PR00195</strain>
    </source>
</reference>